<dbReference type="PANTHER" id="PTHR38011">
    <property type="entry name" value="DIHYDROFOLATE REDUCTASE FAMILY PROTEIN (AFU_ORTHOLOGUE AFUA_8G06820)"/>
    <property type="match status" value="1"/>
</dbReference>
<dbReference type="Gene3D" id="3.40.430.10">
    <property type="entry name" value="Dihydrofolate Reductase, subunit A"/>
    <property type="match status" value="1"/>
</dbReference>
<dbReference type="EMBL" id="MU864350">
    <property type="protein sequence ID" value="KAK4193738.1"/>
    <property type="molecule type" value="Genomic_DNA"/>
</dbReference>
<keyword evidence="6" id="KW-0686">Riboflavin biosynthesis</keyword>
<dbReference type="InterPro" id="IPR002734">
    <property type="entry name" value="RibDG_C"/>
</dbReference>
<gene>
    <name evidence="14" type="ORF">QBC35DRAFT_4594</name>
</gene>
<feature type="domain" description="Bacterial bifunctional deaminase-reductase C-terminal" evidence="13">
    <location>
        <begin position="30"/>
        <end position="264"/>
    </location>
</feature>
<evidence type="ECO:0000256" key="5">
    <source>
        <dbReference type="ARBA" id="ARBA00015035"/>
    </source>
</evidence>
<comment type="function">
    <text evidence="1">Catalyzes an early step in riboflavin biosynthesis, the NADPH-dependent reduction of the ribose side chain of 2,5-diamino-6-ribosylamino-4(3H)-pyrimidinone 5'-phosphate, yielding 2,5-diamino-6-ribitylamino-4(3H)-pyrimidinone 5'-phosphate.</text>
</comment>
<protein>
    <recommendedName>
        <fullName evidence="5">2,5-diamino-6-ribosylamino-4(3H)-pyrimidinone 5'-phosphate reductase</fullName>
        <ecNumber evidence="4">1.1.1.302</ecNumber>
    </recommendedName>
    <alternativeName>
        <fullName evidence="10">2,5-diamino-6-(5-phospho-D-ribosylamino)pyrimidin-4(3H)-one reductase</fullName>
    </alternativeName>
    <alternativeName>
        <fullName evidence="9">2,5-diamino-6-ribitylamino-4(3H)-pyrimidinone 5'-phosphate synthase</fullName>
    </alternativeName>
</protein>
<keyword evidence="8" id="KW-0560">Oxidoreductase</keyword>
<dbReference type="SUPFAM" id="SSF53597">
    <property type="entry name" value="Dihydrofolate reductase-like"/>
    <property type="match status" value="1"/>
</dbReference>
<accession>A0AAN6X5G8</accession>
<evidence type="ECO:0000256" key="12">
    <source>
        <dbReference type="ARBA" id="ARBA00049020"/>
    </source>
</evidence>
<evidence type="ECO:0000256" key="9">
    <source>
        <dbReference type="ARBA" id="ARBA00030073"/>
    </source>
</evidence>
<evidence type="ECO:0000256" key="6">
    <source>
        <dbReference type="ARBA" id="ARBA00022619"/>
    </source>
</evidence>
<evidence type="ECO:0000256" key="10">
    <source>
        <dbReference type="ARBA" id="ARBA00031630"/>
    </source>
</evidence>
<evidence type="ECO:0000313" key="15">
    <source>
        <dbReference type="Proteomes" id="UP001302126"/>
    </source>
</evidence>
<name>A0AAN6X5G8_9PEZI</name>
<comment type="catalytic activity">
    <reaction evidence="11">
        <text>2,5-diamino-6-(1-D-ribitylamino)pyrimidin-4(3H)-one 5'-phosphate + NAD(+) = 2,5-diamino-6-(1-D-ribosylamino)pyrimidin-4(3H)-one 5'-phosphate + NADH + H(+)</text>
        <dbReference type="Rhea" id="RHEA:27274"/>
        <dbReference type="ChEBI" id="CHEBI:15378"/>
        <dbReference type="ChEBI" id="CHEBI:57540"/>
        <dbReference type="ChEBI" id="CHEBI:57945"/>
        <dbReference type="ChEBI" id="CHEBI:58890"/>
        <dbReference type="ChEBI" id="CHEBI:59545"/>
        <dbReference type="EC" id="1.1.1.302"/>
    </reaction>
</comment>
<dbReference type="Pfam" id="PF01872">
    <property type="entry name" value="RibD_C"/>
    <property type="match status" value="1"/>
</dbReference>
<dbReference type="InterPro" id="IPR024072">
    <property type="entry name" value="DHFR-like_dom_sf"/>
</dbReference>
<dbReference type="AlphaFoldDB" id="A0AAN6X5G8"/>
<evidence type="ECO:0000256" key="7">
    <source>
        <dbReference type="ARBA" id="ARBA00022857"/>
    </source>
</evidence>
<dbReference type="PANTHER" id="PTHR38011:SF7">
    <property type="entry name" value="2,5-DIAMINO-6-RIBOSYLAMINO-4(3H)-PYRIMIDINONE 5'-PHOSPHATE REDUCTASE"/>
    <property type="match status" value="1"/>
</dbReference>
<evidence type="ECO:0000256" key="4">
    <source>
        <dbReference type="ARBA" id="ARBA00012851"/>
    </source>
</evidence>
<comment type="similarity">
    <text evidence="3">Belongs to the HTP reductase family.</text>
</comment>
<keyword evidence="15" id="KW-1185">Reference proteome</keyword>
<sequence length="271" mass="29893">MSRKETLTFPPTSIPPLTPYLPPLNKPKKPWVTLTYATSLDASLSLAPGVRTTLSGPHSKAMTHYLRTQHAAILVGVGTAMADDPALNSRLEGIISLDQQPRPIILDPRGRWAFTAENKVFQLAARGEGKAPFILVSREEEEEEEEEEASITTQQEQEKILQSVGGKYIPVEICSETRRFRWRDVLKALAEEELDSVMVEGGGEVINSLLVEPENQLVDSVIVTIAPTWLGQGGVVVSPTRKENAPQLKLREVSWQPHGEDVVLCGKISRT</sequence>
<organism evidence="14 15">
    <name type="scientific">Podospora australis</name>
    <dbReference type="NCBI Taxonomy" id="1536484"/>
    <lineage>
        <taxon>Eukaryota</taxon>
        <taxon>Fungi</taxon>
        <taxon>Dikarya</taxon>
        <taxon>Ascomycota</taxon>
        <taxon>Pezizomycotina</taxon>
        <taxon>Sordariomycetes</taxon>
        <taxon>Sordariomycetidae</taxon>
        <taxon>Sordariales</taxon>
        <taxon>Podosporaceae</taxon>
        <taxon>Podospora</taxon>
    </lineage>
</organism>
<dbReference type="Proteomes" id="UP001302126">
    <property type="component" value="Unassembled WGS sequence"/>
</dbReference>
<evidence type="ECO:0000259" key="13">
    <source>
        <dbReference type="Pfam" id="PF01872"/>
    </source>
</evidence>
<dbReference type="GO" id="GO:0009231">
    <property type="term" value="P:riboflavin biosynthetic process"/>
    <property type="evidence" value="ECO:0007669"/>
    <property type="project" value="UniProtKB-KW"/>
</dbReference>
<evidence type="ECO:0000256" key="2">
    <source>
        <dbReference type="ARBA" id="ARBA00005104"/>
    </source>
</evidence>
<evidence type="ECO:0000256" key="3">
    <source>
        <dbReference type="ARBA" id="ARBA00009723"/>
    </source>
</evidence>
<evidence type="ECO:0000256" key="8">
    <source>
        <dbReference type="ARBA" id="ARBA00023002"/>
    </source>
</evidence>
<keyword evidence="7" id="KW-0521">NADP</keyword>
<comment type="pathway">
    <text evidence="2">Cofactor biosynthesis; riboflavin biosynthesis.</text>
</comment>
<dbReference type="EC" id="1.1.1.302" evidence="4"/>
<reference evidence="14" key="2">
    <citation type="submission" date="2023-05" db="EMBL/GenBank/DDBJ databases">
        <authorList>
            <consortium name="Lawrence Berkeley National Laboratory"/>
            <person name="Steindorff A."/>
            <person name="Hensen N."/>
            <person name="Bonometti L."/>
            <person name="Westerberg I."/>
            <person name="Brannstrom I.O."/>
            <person name="Guillou S."/>
            <person name="Cros-Aarteil S."/>
            <person name="Calhoun S."/>
            <person name="Haridas S."/>
            <person name="Kuo A."/>
            <person name="Mondo S."/>
            <person name="Pangilinan J."/>
            <person name="Riley R."/>
            <person name="Labutti K."/>
            <person name="Andreopoulos B."/>
            <person name="Lipzen A."/>
            <person name="Chen C."/>
            <person name="Yanf M."/>
            <person name="Daum C."/>
            <person name="Ng V."/>
            <person name="Clum A."/>
            <person name="Ohm R."/>
            <person name="Martin F."/>
            <person name="Silar P."/>
            <person name="Natvig D."/>
            <person name="Lalanne C."/>
            <person name="Gautier V."/>
            <person name="Ament-Velasquez S.L."/>
            <person name="Kruys A."/>
            <person name="Hutchinson M.I."/>
            <person name="Powell A.J."/>
            <person name="Barry K."/>
            <person name="Miller A.N."/>
            <person name="Grigoriev I.V."/>
            <person name="Debuchy R."/>
            <person name="Gladieux P."/>
            <person name="Thoren M.H."/>
            <person name="Johannesson H."/>
        </authorList>
    </citation>
    <scope>NUCLEOTIDE SEQUENCE</scope>
    <source>
        <strain evidence="14">PSN309</strain>
    </source>
</reference>
<reference evidence="14" key="1">
    <citation type="journal article" date="2023" name="Mol. Phylogenet. Evol.">
        <title>Genome-scale phylogeny and comparative genomics of the fungal order Sordariales.</title>
        <authorList>
            <person name="Hensen N."/>
            <person name="Bonometti L."/>
            <person name="Westerberg I."/>
            <person name="Brannstrom I.O."/>
            <person name="Guillou S."/>
            <person name="Cros-Aarteil S."/>
            <person name="Calhoun S."/>
            <person name="Haridas S."/>
            <person name="Kuo A."/>
            <person name="Mondo S."/>
            <person name="Pangilinan J."/>
            <person name="Riley R."/>
            <person name="LaButti K."/>
            <person name="Andreopoulos B."/>
            <person name="Lipzen A."/>
            <person name="Chen C."/>
            <person name="Yan M."/>
            <person name="Daum C."/>
            <person name="Ng V."/>
            <person name="Clum A."/>
            <person name="Steindorff A."/>
            <person name="Ohm R.A."/>
            <person name="Martin F."/>
            <person name="Silar P."/>
            <person name="Natvig D.O."/>
            <person name="Lalanne C."/>
            <person name="Gautier V."/>
            <person name="Ament-Velasquez S.L."/>
            <person name="Kruys A."/>
            <person name="Hutchinson M.I."/>
            <person name="Powell A.J."/>
            <person name="Barry K."/>
            <person name="Miller A.N."/>
            <person name="Grigoriev I.V."/>
            <person name="Debuchy R."/>
            <person name="Gladieux P."/>
            <person name="Hiltunen Thoren M."/>
            <person name="Johannesson H."/>
        </authorList>
    </citation>
    <scope>NUCLEOTIDE SEQUENCE</scope>
    <source>
        <strain evidence="14">PSN309</strain>
    </source>
</reference>
<proteinExistence type="inferred from homology"/>
<comment type="catalytic activity">
    <reaction evidence="12">
        <text>2,5-diamino-6-(1-D-ribitylamino)pyrimidin-4(3H)-one 5'-phosphate + NADP(+) = 2,5-diamino-6-(1-D-ribosylamino)pyrimidin-4(3H)-one 5'-phosphate + NADPH + H(+)</text>
        <dbReference type="Rhea" id="RHEA:27278"/>
        <dbReference type="ChEBI" id="CHEBI:15378"/>
        <dbReference type="ChEBI" id="CHEBI:57783"/>
        <dbReference type="ChEBI" id="CHEBI:58349"/>
        <dbReference type="ChEBI" id="CHEBI:58890"/>
        <dbReference type="ChEBI" id="CHEBI:59545"/>
        <dbReference type="EC" id="1.1.1.302"/>
    </reaction>
</comment>
<dbReference type="InterPro" id="IPR050765">
    <property type="entry name" value="Riboflavin_Biosynth_HTPR"/>
</dbReference>
<evidence type="ECO:0000313" key="14">
    <source>
        <dbReference type="EMBL" id="KAK4193738.1"/>
    </source>
</evidence>
<evidence type="ECO:0000256" key="11">
    <source>
        <dbReference type="ARBA" id="ARBA00047550"/>
    </source>
</evidence>
<evidence type="ECO:0000256" key="1">
    <source>
        <dbReference type="ARBA" id="ARBA00003555"/>
    </source>
</evidence>
<dbReference type="GO" id="GO:0008703">
    <property type="term" value="F:5-amino-6-(5-phosphoribosylamino)uracil reductase activity"/>
    <property type="evidence" value="ECO:0007669"/>
    <property type="project" value="InterPro"/>
</dbReference>
<comment type="caution">
    <text evidence="14">The sequence shown here is derived from an EMBL/GenBank/DDBJ whole genome shotgun (WGS) entry which is preliminary data.</text>
</comment>